<gene>
    <name evidence="1" type="ORF">G210_1907</name>
</gene>
<sequence>MTITKYQRGDLIEGWNDCPTPAKKLIVTHADLDDKDIATQDVADLIHKVFALDISLPERELNHYQIKLINNVEKMTPPSSDLIFIYHVCDKIIQNQNDETPAVKNELKNQIVEYMMVHEGVSSWCSALKKIV</sequence>
<name>M3IMS9_CANMX</name>
<accession>M3IMS9</accession>
<dbReference type="AlphaFoldDB" id="M3IMS9"/>
<proteinExistence type="predicted"/>
<dbReference type="OMA" id="ELMEGWN"/>
<keyword evidence="2" id="KW-1185">Reference proteome</keyword>
<dbReference type="Proteomes" id="UP000011777">
    <property type="component" value="Unassembled WGS sequence"/>
</dbReference>
<dbReference type="eggNOG" id="ENOG502S4DB">
    <property type="taxonomic scope" value="Eukaryota"/>
</dbReference>
<reference evidence="1 2" key="1">
    <citation type="submission" date="2013-02" db="EMBL/GenBank/DDBJ databases">
        <title>Genome sequence of Candida maltosa Xu316, a potential industrial strain for xylitol and ethanol production.</title>
        <authorList>
            <person name="Yu J."/>
            <person name="Wang Q."/>
            <person name="Geng X."/>
            <person name="Bao W."/>
            <person name="He P."/>
            <person name="Cai J."/>
        </authorList>
    </citation>
    <scope>NUCLEOTIDE SEQUENCE [LARGE SCALE GENOMIC DNA]</scope>
    <source>
        <strain evidence="2">Xu316</strain>
    </source>
</reference>
<dbReference type="EMBL" id="AOGT01001443">
    <property type="protein sequence ID" value="EMG47681.1"/>
    <property type="molecule type" value="Genomic_DNA"/>
</dbReference>
<evidence type="ECO:0000313" key="2">
    <source>
        <dbReference type="Proteomes" id="UP000011777"/>
    </source>
</evidence>
<dbReference type="OrthoDB" id="4090463at2759"/>
<dbReference type="HOGENOM" id="CLU_1916804_0_0_1"/>
<organism evidence="1 2">
    <name type="scientific">Candida maltosa (strain Xu316)</name>
    <name type="common">Yeast</name>
    <dbReference type="NCBI Taxonomy" id="1245528"/>
    <lineage>
        <taxon>Eukaryota</taxon>
        <taxon>Fungi</taxon>
        <taxon>Dikarya</taxon>
        <taxon>Ascomycota</taxon>
        <taxon>Saccharomycotina</taxon>
        <taxon>Pichiomycetes</taxon>
        <taxon>Debaryomycetaceae</taxon>
        <taxon>Candida/Lodderomyces clade</taxon>
        <taxon>Candida</taxon>
    </lineage>
</organism>
<comment type="caution">
    <text evidence="1">The sequence shown here is derived from an EMBL/GenBank/DDBJ whole genome shotgun (WGS) entry which is preliminary data.</text>
</comment>
<protein>
    <submittedName>
        <fullName evidence="1">Uncharacterized protein</fullName>
    </submittedName>
</protein>
<evidence type="ECO:0000313" key="1">
    <source>
        <dbReference type="EMBL" id="EMG47681.1"/>
    </source>
</evidence>